<comment type="caution">
    <text evidence="1">The sequence shown here is derived from an EMBL/GenBank/DDBJ whole genome shotgun (WGS) entry which is preliminary data.</text>
</comment>
<gene>
    <name evidence="1" type="ORF">BpHYR1_039519</name>
</gene>
<dbReference type="AlphaFoldDB" id="A0A3M7R2N0"/>
<organism evidence="1 2">
    <name type="scientific">Brachionus plicatilis</name>
    <name type="common">Marine rotifer</name>
    <name type="synonym">Brachionus muelleri</name>
    <dbReference type="NCBI Taxonomy" id="10195"/>
    <lineage>
        <taxon>Eukaryota</taxon>
        <taxon>Metazoa</taxon>
        <taxon>Spiralia</taxon>
        <taxon>Gnathifera</taxon>
        <taxon>Rotifera</taxon>
        <taxon>Eurotatoria</taxon>
        <taxon>Monogononta</taxon>
        <taxon>Pseudotrocha</taxon>
        <taxon>Ploima</taxon>
        <taxon>Brachionidae</taxon>
        <taxon>Brachionus</taxon>
    </lineage>
</organism>
<keyword evidence="2" id="KW-1185">Reference proteome</keyword>
<reference evidence="1 2" key="1">
    <citation type="journal article" date="2018" name="Sci. Rep.">
        <title>Genomic signatures of local adaptation to the degree of environmental predictability in rotifers.</title>
        <authorList>
            <person name="Franch-Gras L."/>
            <person name="Hahn C."/>
            <person name="Garcia-Roger E.M."/>
            <person name="Carmona M.J."/>
            <person name="Serra M."/>
            <person name="Gomez A."/>
        </authorList>
    </citation>
    <scope>NUCLEOTIDE SEQUENCE [LARGE SCALE GENOMIC DNA]</scope>
    <source>
        <strain evidence="1">HYR1</strain>
    </source>
</reference>
<evidence type="ECO:0000313" key="2">
    <source>
        <dbReference type="Proteomes" id="UP000276133"/>
    </source>
</evidence>
<evidence type="ECO:0000313" key="1">
    <source>
        <dbReference type="EMBL" id="RNA17826.1"/>
    </source>
</evidence>
<accession>A0A3M7R2N0</accession>
<proteinExistence type="predicted"/>
<sequence length="79" mass="9392">METQSSESIFLMIQVVAKKLLVSISLLKSSAVRSNHKIYFFLIFAFYHIIRDKNRTIYWCTNERVILNFTIQPNYCINK</sequence>
<dbReference type="Proteomes" id="UP000276133">
    <property type="component" value="Unassembled WGS sequence"/>
</dbReference>
<dbReference type="EMBL" id="REGN01004367">
    <property type="protein sequence ID" value="RNA17826.1"/>
    <property type="molecule type" value="Genomic_DNA"/>
</dbReference>
<name>A0A3M7R2N0_BRAPC</name>
<protein>
    <submittedName>
        <fullName evidence="1">Uncharacterized protein</fullName>
    </submittedName>
</protein>